<keyword evidence="5 7" id="KW-0805">Transcription regulation</keyword>
<dbReference type="InterPro" id="IPR030842">
    <property type="entry name" value="TF_NusA_bacterial"/>
</dbReference>
<dbReference type="Pfam" id="PF00575">
    <property type="entry name" value="S1"/>
    <property type="match status" value="1"/>
</dbReference>
<evidence type="ECO:0000256" key="8">
    <source>
        <dbReference type="SAM" id="MobiDB-lite"/>
    </source>
</evidence>
<keyword evidence="2 7" id="KW-0963">Cytoplasm</keyword>
<feature type="compositionally biased region" description="Basic residues" evidence="8">
    <location>
        <begin position="398"/>
        <end position="407"/>
    </location>
</feature>
<keyword evidence="4 7" id="KW-0694">RNA-binding</keyword>
<keyword evidence="1 7" id="KW-0806">Transcription termination</keyword>
<evidence type="ECO:0000313" key="10">
    <source>
        <dbReference type="EMBL" id="PIP31899.1"/>
    </source>
</evidence>
<gene>
    <name evidence="7 10" type="primary">nusA</name>
    <name evidence="10" type="ORF">COX24_01075</name>
</gene>
<dbReference type="GO" id="GO:0005829">
    <property type="term" value="C:cytosol"/>
    <property type="evidence" value="ECO:0007669"/>
    <property type="project" value="TreeGrafter"/>
</dbReference>
<sequence>MDLKNLTSAVLEIAEERGIPQNKIIEVIEEAIASAYKKEYGKKKQKVKAQLDQKTGELKFWQVKEVVEPSMLYTEEELISLKEQPITEKTEREADQTEKIRFNPDRHILLNEALEINKEAKINEEVLIALEAKADFGRIAAQTAKQVILQKIKELEKEETFKEFKDKEGEIVSGIVQRIEPNVIFIDIGRTAGVLPKKEQIPNEVYKAGQRLKLFVLEAEQSSRGTQVVLSRAYPKIISKLFELEVPEIAANQVEIKGIAREAGSRSKVAVAGLEEGIDPIGALVGQRGTRILAVINEINGEKIDVIEWSHDPKKFIANALSPAKVMEIIVMPKNKAQAITQDEQLSLAIGKEGQNVRLAAKLTGWKIDVRGLSETEANKEESVEVVAQEETEAPEKPKKKSSKKINKGTPETTSEEKTK</sequence>
<protein>
    <recommendedName>
        <fullName evidence="7">Transcription termination/antitermination protein NusA</fullName>
    </recommendedName>
</protein>
<dbReference type="PANTHER" id="PTHR22648">
    <property type="entry name" value="TRANSCRIPTION TERMINATION FACTOR NUSA"/>
    <property type="match status" value="1"/>
</dbReference>
<organism evidence="10 11">
    <name type="scientific">bacterium (Candidatus Gribaldobacteria) CG23_combo_of_CG06-09_8_20_14_all_37_87_8</name>
    <dbReference type="NCBI Taxonomy" id="2014278"/>
    <lineage>
        <taxon>Bacteria</taxon>
        <taxon>Candidatus Gribaldobacteria</taxon>
    </lineage>
</organism>
<dbReference type="SUPFAM" id="SSF50249">
    <property type="entry name" value="Nucleic acid-binding proteins"/>
    <property type="match status" value="1"/>
</dbReference>
<feature type="domain" description="S1 motif" evidence="9">
    <location>
        <begin position="169"/>
        <end position="233"/>
    </location>
</feature>
<dbReference type="CDD" id="cd04455">
    <property type="entry name" value="S1_NusA"/>
    <property type="match status" value="1"/>
</dbReference>
<comment type="subunit">
    <text evidence="7">Monomer. Binds directly to the core enzyme of the DNA-dependent RNA polymerase and to nascent RNA.</text>
</comment>
<dbReference type="AlphaFoldDB" id="A0A2G9ZFE8"/>
<dbReference type="InterPro" id="IPR012340">
    <property type="entry name" value="NA-bd_OB-fold"/>
</dbReference>
<comment type="similarity">
    <text evidence="7">Belongs to the NusA family.</text>
</comment>
<dbReference type="InterPro" id="IPR003029">
    <property type="entry name" value="S1_domain"/>
</dbReference>
<comment type="caution">
    <text evidence="10">The sequence shown here is derived from an EMBL/GenBank/DDBJ whole genome shotgun (WGS) entry which is preliminary data.</text>
</comment>
<dbReference type="GO" id="GO:0003700">
    <property type="term" value="F:DNA-binding transcription factor activity"/>
    <property type="evidence" value="ECO:0007669"/>
    <property type="project" value="InterPro"/>
</dbReference>
<dbReference type="GO" id="GO:0031564">
    <property type="term" value="P:transcription antitermination"/>
    <property type="evidence" value="ECO:0007669"/>
    <property type="project" value="UniProtKB-UniRule"/>
</dbReference>
<keyword evidence="3 7" id="KW-0889">Transcription antitermination</keyword>
<dbReference type="CDD" id="cd02134">
    <property type="entry name" value="KH-II_NusA_rpt1"/>
    <property type="match status" value="1"/>
</dbReference>
<dbReference type="HAMAP" id="MF_00945_B">
    <property type="entry name" value="NusA_B"/>
    <property type="match status" value="1"/>
</dbReference>
<keyword evidence="6 7" id="KW-0804">Transcription</keyword>
<dbReference type="Gene3D" id="3.30.300.20">
    <property type="match status" value="2"/>
</dbReference>
<dbReference type="NCBIfam" id="TIGR01953">
    <property type="entry name" value="NusA"/>
    <property type="match status" value="1"/>
</dbReference>
<dbReference type="Proteomes" id="UP000230447">
    <property type="component" value="Unassembled WGS sequence"/>
</dbReference>
<evidence type="ECO:0000256" key="1">
    <source>
        <dbReference type="ARBA" id="ARBA00022472"/>
    </source>
</evidence>
<dbReference type="SMART" id="SM00316">
    <property type="entry name" value="S1"/>
    <property type="match status" value="1"/>
</dbReference>
<dbReference type="SUPFAM" id="SSF69705">
    <property type="entry name" value="Transcription factor NusA, N-terminal domain"/>
    <property type="match status" value="1"/>
</dbReference>
<name>A0A2G9ZFE8_9BACT</name>
<accession>A0A2G9ZFE8</accession>
<dbReference type="InterPro" id="IPR009019">
    <property type="entry name" value="KH_sf_prok-type"/>
</dbReference>
<evidence type="ECO:0000256" key="5">
    <source>
        <dbReference type="ARBA" id="ARBA00023015"/>
    </source>
</evidence>
<dbReference type="InterPro" id="IPR013735">
    <property type="entry name" value="TF_NusA_N"/>
</dbReference>
<evidence type="ECO:0000256" key="7">
    <source>
        <dbReference type="HAMAP-Rule" id="MF_00945"/>
    </source>
</evidence>
<dbReference type="FunFam" id="3.30.300.20:FF:000002">
    <property type="entry name" value="Transcription termination/antitermination protein NusA"/>
    <property type="match status" value="1"/>
</dbReference>
<evidence type="ECO:0000256" key="3">
    <source>
        <dbReference type="ARBA" id="ARBA00022814"/>
    </source>
</evidence>
<dbReference type="InterPro" id="IPR025249">
    <property type="entry name" value="TF_NusA_KH_1st"/>
</dbReference>
<feature type="region of interest" description="Disordered" evidence="8">
    <location>
        <begin position="377"/>
        <end position="420"/>
    </location>
</feature>
<evidence type="ECO:0000313" key="11">
    <source>
        <dbReference type="Proteomes" id="UP000230447"/>
    </source>
</evidence>
<dbReference type="GO" id="GO:0003723">
    <property type="term" value="F:RNA binding"/>
    <property type="evidence" value="ECO:0007669"/>
    <property type="project" value="UniProtKB-UniRule"/>
</dbReference>
<dbReference type="SUPFAM" id="SSF54814">
    <property type="entry name" value="Prokaryotic type KH domain (KH-domain type II)"/>
    <property type="match status" value="2"/>
</dbReference>
<evidence type="ECO:0000259" key="9">
    <source>
        <dbReference type="PROSITE" id="PS50126"/>
    </source>
</evidence>
<dbReference type="PROSITE" id="PS50126">
    <property type="entry name" value="S1"/>
    <property type="match status" value="1"/>
</dbReference>
<dbReference type="InterPro" id="IPR036555">
    <property type="entry name" value="NusA_N_sf"/>
</dbReference>
<dbReference type="Pfam" id="PF13184">
    <property type="entry name" value="KH_NusA_1st"/>
    <property type="match status" value="1"/>
</dbReference>
<dbReference type="CDD" id="cd22529">
    <property type="entry name" value="KH-II_NusA_rpt2"/>
    <property type="match status" value="1"/>
</dbReference>
<dbReference type="Pfam" id="PF26594">
    <property type="entry name" value="KH_NusA_2nd"/>
    <property type="match status" value="1"/>
</dbReference>
<dbReference type="GO" id="GO:0006353">
    <property type="term" value="P:DNA-templated transcription termination"/>
    <property type="evidence" value="ECO:0007669"/>
    <property type="project" value="UniProtKB-UniRule"/>
</dbReference>
<dbReference type="PROSITE" id="PS50084">
    <property type="entry name" value="KH_TYPE_1"/>
    <property type="match status" value="1"/>
</dbReference>
<evidence type="ECO:0000256" key="2">
    <source>
        <dbReference type="ARBA" id="ARBA00022490"/>
    </source>
</evidence>
<dbReference type="InterPro" id="IPR010213">
    <property type="entry name" value="TF_NusA"/>
</dbReference>
<comment type="function">
    <text evidence="7">Participates in both transcription termination and antitermination.</text>
</comment>
<dbReference type="Gene3D" id="3.30.1480.10">
    <property type="entry name" value="NusA, N-terminal domain"/>
    <property type="match status" value="1"/>
</dbReference>
<proteinExistence type="inferred from homology"/>
<comment type="subcellular location">
    <subcellularLocation>
        <location evidence="7">Cytoplasm</location>
    </subcellularLocation>
</comment>
<dbReference type="EMBL" id="PCSB01000021">
    <property type="protein sequence ID" value="PIP31899.1"/>
    <property type="molecule type" value="Genomic_DNA"/>
</dbReference>
<evidence type="ECO:0000256" key="6">
    <source>
        <dbReference type="ARBA" id="ARBA00023163"/>
    </source>
</evidence>
<dbReference type="InterPro" id="IPR058582">
    <property type="entry name" value="KH_NusA_2nd"/>
</dbReference>
<evidence type="ECO:0000256" key="4">
    <source>
        <dbReference type="ARBA" id="ARBA00022884"/>
    </source>
</evidence>
<dbReference type="Gene3D" id="2.40.50.140">
    <property type="entry name" value="Nucleic acid-binding proteins"/>
    <property type="match status" value="1"/>
</dbReference>
<dbReference type="PANTHER" id="PTHR22648:SF0">
    <property type="entry name" value="TRANSCRIPTION TERMINATION_ANTITERMINATION PROTEIN NUSA"/>
    <property type="match status" value="1"/>
</dbReference>
<reference evidence="10 11" key="1">
    <citation type="submission" date="2017-09" db="EMBL/GenBank/DDBJ databases">
        <title>Depth-based differentiation of microbial function through sediment-hosted aquifers and enrichment of novel symbionts in the deep terrestrial subsurface.</title>
        <authorList>
            <person name="Probst A.J."/>
            <person name="Ladd B."/>
            <person name="Jarett J.K."/>
            <person name="Geller-Mcgrath D.E."/>
            <person name="Sieber C.M."/>
            <person name="Emerson J.B."/>
            <person name="Anantharaman K."/>
            <person name="Thomas B.C."/>
            <person name="Malmstrom R."/>
            <person name="Stieglmeier M."/>
            <person name="Klingl A."/>
            <person name="Woyke T."/>
            <person name="Ryan C.M."/>
            <person name="Banfield J.F."/>
        </authorList>
    </citation>
    <scope>NUCLEOTIDE SEQUENCE [LARGE SCALE GENOMIC DNA]</scope>
    <source>
        <strain evidence="10">CG23_combo_of_CG06-09_8_20_14_all_37_87_8</strain>
    </source>
</reference>
<dbReference type="InterPro" id="IPR015946">
    <property type="entry name" value="KH_dom-like_a/b"/>
</dbReference>
<dbReference type="Pfam" id="PF08529">
    <property type="entry name" value="NusA_N"/>
    <property type="match status" value="1"/>
</dbReference>
<dbReference type="FunFam" id="3.30.300.20:FF:000005">
    <property type="entry name" value="Transcription termination/antitermination protein NusA"/>
    <property type="match status" value="1"/>
</dbReference>